<reference evidence="1" key="1">
    <citation type="submission" date="2018-02" db="EMBL/GenBank/DDBJ databases">
        <title>Rhizophora mucronata_Transcriptome.</title>
        <authorList>
            <person name="Meera S.P."/>
            <person name="Sreeshan A."/>
            <person name="Augustine A."/>
        </authorList>
    </citation>
    <scope>NUCLEOTIDE SEQUENCE</scope>
    <source>
        <tissue evidence="1">Leaf</tissue>
    </source>
</reference>
<dbReference type="EMBL" id="GGEC01007528">
    <property type="protein sequence ID" value="MBW88011.1"/>
    <property type="molecule type" value="Transcribed_RNA"/>
</dbReference>
<sequence>MLYVFTLTAPLESLYATRACDPGIFAIVGLIAHETQPSGLEGEAIKEIERVEFVELYVK</sequence>
<evidence type="ECO:0000313" key="1">
    <source>
        <dbReference type="EMBL" id="MBW88011.1"/>
    </source>
</evidence>
<name>A0A2P2J3E1_RHIMU</name>
<proteinExistence type="predicted"/>
<organism evidence="1">
    <name type="scientific">Rhizophora mucronata</name>
    <name type="common">Asiatic mangrove</name>
    <dbReference type="NCBI Taxonomy" id="61149"/>
    <lineage>
        <taxon>Eukaryota</taxon>
        <taxon>Viridiplantae</taxon>
        <taxon>Streptophyta</taxon>
        <taxon>Embryophyta</taxon>
        <taxon>Tracheophyta</taxon>
        <taxon>Spermatophyta</taxon>
        <taxon>Magnoliopsida</taxon>
        <taxon>eudicotyledons</taxon>
        <taxon>Gunneridae</taxon>
        <taxon>Pentapetalae</taxon>
        <taxon>rosids</taxon>
        <taxon>fabids</taxon>
        <taxon>Malpighiales</taxon>
        <taxon>Rhizophoraceae</taxon>
        <taxon>Rhizophora</taxon>
    </lineage>
</organism>
<accession>A0A2P2J3E1</accession>
<protein>
    <submittedName>
        <fullName evidence="1">Uncharacterized protein MANES_12G052000</fullName>
    </submittedName>
</protein>
<dbReference type="AlphaFoldDB" id="A0A2P2J3E1"/>